<comment type="function">
    <text evidence="7">Na(+)/H(+) antiporter that extrudes sodium in exchange for external protons.</text>
</comment>
<dbReference type="GO" id="GO:0005886">
    <property type="term" value="C:plasma membrane"/>
    <property type="evidence" value="ECO:0007669"/>
    <property type="project" value="UniProtKB-SubCell"/>
</dbReference>
<dbReference type="NCBIfam" id="NF007112">
    <property type="entry name" value="PRK09561.1"/>
    <property type="match status" value="1"/>
</dbReference>
<evidence type="ECO:0000256" key="6">
    <source>
        <dbReference type="ARBA" id="ARBA00023201"/>
    </source>
</evidence>
<dbReference type="Proteomes" id="UP001208888">
    <property type="component" value="Unassembled WGS sequence"/>
</dbReference>
<accession>A0AAJ1FW02</accession>
<comment type="catalytic activity">
    <reaction evidence="7">
        <text>Na(+)(in) + 2 H(+)(out) = Na(+)(out) + 2 H(+)(in)</text>
        <dbReference type="Rhea" id="RHEA:29251"/>
        <dbReference type="ChEBI" id="CHEBI:15378"/>
        <dbReference type="ChEBI" id="CHEBI:29101"/>
    </reaction>
</comment>
<feature type="transmembrane region" description="Helical" evidence="7">
    <location>
        <begin position="271"/>
        <end position="292"/>
    </location>
</feature>
<organism evidence="8 9">
    <name type="scientific">Pantoea ananas</name>
    <name type="common">Erwinia uredovora</name>
    <dbReference type="NCBI Taxonomy" id="553"/>
    <lineage>
        <taxon>Bacteria</taxon>
        <taxon>Pseudomonadati</taxon>
        <taxon>Pseudomonadota</taxon>
        <taxon>Gammaproteobacteria</taxon>
        <taxon>Enterobacterales</taxon>
        <taxon>Erwiniaceae</taxon>
        <taxon>Pantoea</taxon>
    </lineage>
</organism>
<keyword evidence="7" id="KW-0050">Antiport</keyword>
<keyword evidence="2 7" id="KW-1003">Cell membrane</keyword>
<feature type="transmembrane region" description="Helical" evidence="7">
    <location>
        <begin position="304"/>
        <end position="329"/>
    </location>
</feature>
<proteinExistence type="inferred from homology"/>
<dbReference type="GO" id="GO:0015385">
    <property type="term" value="F:sodium:proton antiporter activity"/>
    <property type="evidence" value="ECO:0007669"/>
    <property type="project" value="UniProtKB-UniRule"/>
</dbReference>
<dbReference type="NCBIfam" id="NF007111">
    <property type="entry name" value="PRK09560.1"/>
    <property type="match status" value="1"/>
</dbReference>
<feature type="transmembrane region" description="Helical" evidence="7">
    <location>
        <begin position="134"/>
        <end position="155"/>
    </location>
</feature>
<feature type="transmembrane region" description="Helical" evidence="7">
    <location>
        <begin position="110"/>
        <end position="128"/>
    </location>
</feature>
<dbReference type="NCBIfam" id="TIGR00773">
    <property type="entry name" value="NhaA"/>
    <property type="match status" value="1"/>
</dbReference>
<keyword evidence="7" id="KW-0813">Transport</keyword>
<evidence type="ECO:0000256" key="3">
    <source>
        <dbReference type="ARBA" id="ARBA00022692"/>
    </source>
</evidence>
<feature type="transmembrane region" description="Helical" evidence="7">
    <location>
        <begin position="33"/>
        <end position="53"/>
    </location>
</feature>
<gene>
    <name evidence="7" type="primary">nhaA</name>
    <name evidence="8" type="ORF">NB703_004576</name>
</gene>
<protein>
    <recommendedName>
        <fullName evidence="7">Na(+)/H(+) antiporter NhaA</fullName>
    </recommendedName>
    <alternativeName>
        <fullName evidence="7">Sodium/proton antiporter NhaA</fullName>
    </alternativeName>
</protein>
<keyword evidence="4 7" id="KW-1133">Transmembrane helix</keyword>
<feature type="transmembrane region" description="Helical" evidence="7">
    <location>
        <begin position="375"/>
        <end position="395"/>
    </location>
</feature>
<dbReference type="PANTHER" id="PTHR30341:SF0">
    <property type="entry name" value="NA(+)_H(+) ANTIPORTER NHAA"/>
    <property type="match status" value="1"/>
</dbReference>
<dbReference type="GO" id="GO:0006885">
    <property type="term" value="P:regulation of pH"/>
    <property type="evidence" value="ECO:0007669"/>
    <property type="project" value="UniProtKB-UniRule"/>
</dbReference>
<name>A0AAJ1FW02_PANAN</name>
<dbReference type="RefSeq" id="WP_028722285.1">
    <property type="nucleotide sequence ID" value="NZ_CP099542.1"/>
</dbReference>
<comment type="similarity">
    <text evidence="7">Belongs to the NhaA Na(+)/H(+) (TC 2.A.33) antiporter family.</text>
</comment>
<feature type="transmembrane region" description="Helical" evidence="7">
    <location>
        <begin position="176"/>
        <end position="206"/>
    </location>
</feature>
<evidence type="ECO:0000256" key="7">
    <source>
        <dbReference type="HAMAP-Rule" id="MF_01844"/>
    </source>
</evidence>
<dbReference type="Gene3D" id="1.20.1530.10">
    <property type="entry name" value="Na+/H+ antiporter like domain"/>
    <property type="match status" value="1"/>
</dbReference>
<comment type="caution">
    <text evidence="8">The sequence shown here is derived from an EMBL/GenBank/DDBJ whole genome shotgun (WGS) entry which is preliminary data.</text>
</comment>
<keyword evidence="5 7" id="KW-0472">Membrane</keyword>
<dbReference type="PANTHER" id="PTHR30341">
    <property type="entry name" value="SODIUM ION/PROTON ANTIPORTER NHAA-RELATED"/>
    <property type="match status" value="1"/>
</dbReference>
<keyword evidence="7" id="KW-0406">Ion transport</keyword>
<keyword evidence="3 7" id="KW-0812">Transmembrane</keyword>
<keyword evidence="6 7" id="KW-0739">Sodium transport</keyword>
<evidence type="ECO:0000256" key="4">
    <source>
        <dbReference type="ARBA" id="ARBA00022989"/>
    </source>
</evidence>
<dbReference type="EMBL" id="JANFVX010000035">
    <property type="protein sequence ID" value="MCW0346483.1"/>
    <property type="molecule type" value="Genomic_DNA"/>
</dbReference>
<evidence type="ECO:0000256" key="5">
    <source>
        <dbReference type="ARBA" id="ARBA00023136"/>
    </source>
</evidence>
<feature type="transmembrane region" description="Helical" evidence="7">
    <location>
        <begin position="341"/>
        <end position="363"/>
    </location>
</feature>
<evidence type="ECO:0000313" key="9">
    <source>
        <dbReference type="Proteomes" id="UP001208888"/>
    </source>
</evidence>
<evidence type="ECO:0000313" key="8">
    <source>
        <dbReference type="EMBL" id="MCW0346483.1"/>
    </source>
</evidence>
<comment type="subcellular location">
    <subcellularLocation>
        <location evidence="1">Cell inner membrane</location>
        <topology evidence="1">Multi-pass membrane protein</topology>
    </subcellularLocation>
    <subcellularLocation>
        <location evidence="7">Cell membrane</location>
        <topology evidence="7">Multi-pass membrane protein</topology>
    </subcellularLocation>
</comment>
<evidence type="ECO:0000256" key="1">
    <source>
        <dbReference type="ARBA" id="ARBA00004429"/>
    </source>
</evidence>
<evidence type="ECO:0000256" key="2">
    <source>
        <dbReference type="ARBA" id="ARBA00022475"/>
    </source>
</evidence>
<reference evidence="8" key="1">
    <citation type="submission" date="2022-06" db="EMBL/GenBank/DDBJ databases">
        <title>Dynamics of rice microbiomes reveals core vertical transmitted seed endophytes.</title>
        <authorList>
            <person name="Liao K."/>
            <person name="Zhang X."/>
        </authorList>
    </citation>
    <scope>NUCLEOTIDE SEQUENCE</scope>
    <source>
        <strain evidence="8">JT1-17</strain>
    </source>
</reference>
<dbReference type="InterPro" id="IPR023171">
    <property type="entry name" value="Na/H_antiporter_dom_sf"/>
</dbReference>
<keyword evidence="7" id="KW-0915">Sodium</keyword>
<feature type="transmembrane region" description="Helical" evidence="7">
    <location>
        <begin position="226"/>
        <end position="250"/>
    </location>
</feature>
<feature type="transmembrane region" description="Helical" evidence="7">
    <location>
        <begin position="73"/>
        <end position="90"/>
    </location>
</feature>
<sequence length="404" mass="42163">MNLDPSRLKNAHEYPATSSALAFLSRFFAAESAGGLILMASAFTALVVANSPLSAGYFSALHIKVIGLSVEHWINDGLMAAFFLLVGLEIKREMLVGQLSSWSQRALPGFAALGGMLVPALIYLAINWGNAVTMGGWAIPAATDIAFALGVLSLLGKRVPMSLKMFLSALAILDDLGAVVIIALFYTSGLSVSMLLASLAVIVLLVVFNRCGVTRLLPYLLAGGLLWFFMLQSGVHATLAGVILALCIPLGDPENESRSPILRLEGKLHPWVALAILPIFGFANAGVSLAGISPDNLVDPVPLGVTLGLLLGKQVGVFGLAALAISSGLSKPPSGCGWLQLYGTALLCGIGFTMSLFIGTLAFPDSQHLVDEVKVGVLMGSVISAILGVVVLLCAKRRISGQSI</sequence>
<dbReference type="AlphaFoldDB" id="A0AAJ1FW02"/>
<dbReference type="Pfam" id="PF06965">
    <property type="entry name" value="Na_H_antiport_1"/>
    <property type="match status" value="1"/>
</dbReference>
<dbReference type="HAMAP" id="MF_01844">
    <property type="entry name" value="NhaA"/>
    <property type="match status" value="1"/>
</dbReference>
<dbReference type="InterPro" id="IPR004670">
    <property type="entry name" value="NhaA"/>
</dbReference>